<organism evidence="3 4">
    <name type="scientific">Klebsiella pneumoniae</name>
    <dbReference type="NCBI Taxonomy" id="573"/>
    <lineage>
        <taxon>Bacteria</taxon>
        <taxon>Pseudomonadati</taxon>
        <taxon>Pseudomonadota</taxon>
        <taxon>Gammaproteobacteria</taxon>
        <taxon>Enterobacterales</taxon>
        <taxon>Enterobacteriaceae</taxon>
        <taxon>Klebsiella/Raoultella group</taxon>
        <taxon>Klebsiella</taxon>
        <taxon>Klebsiella pneumoniae complex</taxon>
    </lineage>
</organism>
<gene>
    <name evidence="3" type="primary">evgA_3</name>
    <name evidence="3" type="ORF">NCTC13635_02938</name>
</gene>
<dbReference type="InterPro" id="IPR058245">
    <property type="entry name" value="NreC/VraR/RcsB-like_REC"/>
</dbReference>
<dbReference type="SMART" id="SM00448">
    <property type="entry name" value="REC"/>
    <property type="match status" value="1"/>
</dbReference>
<dbReference type="InterPro" id="IPR001789">
    <property type="entry name" value="Sig_transdc_resp-reg_receiver"/>
</dbReference>
<dbReference type="Gene3D" id="3.40.50.2300">
    <property type="match status" value="1"/>
</dbReference>
<accession>A0A3S5DHE9</accession>
<reference evidence="3 4" key="1">
    <citation type="submission" date="2018-12" db="EMBL/GenBank/DDBJ databases">
        <authorList>
            <consortium name="Pathogen Informatics"/>
        </authorList>
    </citation>
    <scope>NUCLEOTIDE SEQUENCE [LARGE SCALE GENOMIC DNA]</scope>
    <source>
        <strain evidence="3 4">NCTC13635</strain>
    </source>
</reference>
<evidence type="ECO:0000313" key="4">
    <source>
        <dbReference type="Proteomes" id="UP000282433"/>
    </source>
</evidence>
<dbReference type="SUPFAM" id="SSF52172">
    <property type="entry name" value="CheY-like"/>
    <property type="match status" value="1"/>
</dbReference>
<feature type="modified residue" description="4-aspartylphosphate" evidence="1">
    <location>
        <position position="52"/>
    </location>
</feature>
<proteinExistence type="predicted"/>
<name>A0A3S5DHE9_KLEPN</name>
<dbReference type="PROSITE" id="PS50110">
    <property type="entry name" value="RESPONSE_REGULATORY"/>
    <property type="match status" value="1"/>
</dbReference>
<dbReference type="InterPro" id="IPR051015">
    <property type="entry name" value="EvgA-like"/>
</dbReference>
<dbReference type="AlphaFoldDB" id="A0A3S5DHE9"/>
<dbReference type="PANTHER" id="PTHR45566">
    <property type="entry name" value="HTH-TYPE TRANSCRIPTIONAL REGULATOR YHJB-RELATED"/>
    <property type="match status" value="1"/>
</dbReference>
<dbReference type="InterPro" id="IPR011006">
    <property type="entry name" value="CheY-like_superfamily"/>
</dbReference>
<dbReference type="EMBL" id="LR134162">
    <property type="protein sequence ID" value="VEB02546.1"/>
    <property type="molecule type" value="Genomic_DNA"/>
</dbReference>
<dbReference type="Pfam" id="PF00072">
    <property type="entry name" value="Response_reg"/>
    <property type="match status" value="1"/>
</dbReference>
<dbReference type="GO" id="GO:0000160">
    <property type="term" value="P:phosphorelay signal transduction system"/>
    <property type="evidence" value="ECO:0007669"/>
    <property type="project" value="InterPro"/>
</dbReference>
<evidence type="ECO:0000259" key="2">
    <source>
        <dbReference type="PROSITE" id="PS50110"/>
    </source>
</evidence>
<sequence length="172" mass="19116">MNAIIIDDHPLARIAIRNLLDSNGITVAAELDSGAHAVQTAESMQPDLLIVDVDIPELSGIEVLEQLRKRRYQGTIIIISAKNELFYGKRSADCGANGFVSKKEGMNNILAAIDAANNGYSYFPFSLERFCTPRHHRSGPAGYAVNAGDEGVPLYSQRRRLHHHRQQNEYQQ</sequence>
<evidence type="ECO:0000313" key="3">
    <source>
        <dbReference type="EMBL" id="VEB02546.1"/>
    </source>
</evidence>
<dbReference type="PANTHER" id="PTHR45566:SF2">
    <property type="entry name" value="NARL SUBFAMILY"/>
    <property type="match status" value="1"/>
</dbReference>
<dbReference type="CDD" id="cd17535">
    <property type="entry name" value="REC_NarL-like"/>
    <property type="match status" value="1"/>
</dbReference>
<dbReference type="Proteomes" id="UP000282433">
    <property type="component" value="Chromosome"/>
</dbReference>
<evidence type="ECO:0000256" key="1">
    <source>
        <dbReference type="PROSITE-ProRule" id="PRU00169"/>
    </source>
</evidence>
<keyword evidence="1" id="KW-0597">Phosphoprotein</keyword>
<feature type="domain" description="Response regulatory" evidence="2">
    <location>
        <begin position="2"/>
        <end position="117"/>
    </location>
</feature>
<protein>
    <submittedName>
        <fullName evidence="3">Transcription regulator EvgA</fullName>
    </submittedName>
</protein>